<dbReference type="RefSeq" id="WP_096685694.1">
    <property type="nucleotide sequence ID" value="NZ_AP014564.1"/>
</dbReference>
<keyword evidence="10" id="KW-0223">Dioxygenase</keyword>
<evidence type="ECO:0000256" key="3">
    <source>
        <dbReference type="ARBA" id="ARBA00022575"/>
    </source>
</evidence>
<keyword evidence="7" id="KW-0503">Monooxygenase</keyword>
<keyword evidence="6" id="KW-0560">Oxidoreductase</keyword>
<dbReference type="AlphaFoldDB" id="A0A1J1EAP1"/>
<keyword evidence="5" id="KW-0288">FMN</keyword>
<organism evidence="10 11">
    <name type="scientific">Ichthyobacterium seriolicida</name>
    <dbReference type="NCBI Taxonomy" id="242600"/>
    <lineage>
        <taxon>Bacteria</taxon>
        <taxon>Pseudomonadati</taxon>
        <taxon>Bacteroidota</taxon>
        <taxon>Flavobacteriia</taxon>
        <taxon>Flavobacteriales</taxon>
        <taxon>Ichthyobacteriaceae</taxon>
        <taxon>Ichthyobacterium</taxon>
    </lineage>
</organism>
<evidence type="ECO:0000256" key="5">
    <source>
        <dbReference type="ARBA" id="ARBA00022643"/>
    </source>
</evidence>
<evidence type="ECO:0000256" key="6">
    <source>
        <dbReference type="ARBA" id="ARBA00023002"/>
    </source>
</evidence>
<dbReference type="CDD" id="cd04730">
    <property type="entry name" value="NPD_like"/>
    <property type="match status" value="1"/>
</dbReference>
<evidence type="ECO:0000256" key="1">
    <source>
        <dbReference type="ARBA" id="ARBA00001917"/>
    </source>
</evidence>
<sequence>MSDNSLCERLKIKYPIIQAPMAGGIISPEVVSKVSNFGMLGSIPSGYLTIDDIEKFIVEVKSKTSHSFQVNVFADYNEYNLLNLKKPEEIISIEREIGMYESDFFDIPSQSKVSEIVQLTIDHKVRILSTTFGIFNSDDIEKLKRAGVRIMTTINNLEELKIAVSDGGSDVIVFQNSDAGGHVGGFISESSHSDFLSVDNLKREYPSIYIIKSGGVIDKSGVKSALNDSYDGVQIGTGFLMTQESTANDLYKNVLVETKNQDDIIFTSSITGKMAKGIKNKLSSLEIKGKVEYPFLHYATKGIRNFAKGKSMREYQSFWTGKGAIEINEINSLEDFMSSLI</sequence>
<protein>
    <recommendedName>
        <fullName evidence="8">Propionate 3-nitronate monooxygenase</fullName>
    </recommendedName>
</protein>
<gene>
    <name evidence="10" type="ORF">JBKA6_0571</name>
</gene>
<dbReference type="KEGG" id="ise:JBKA6_0571"/>
<keyword evidence="4" id="KW-0285">Flavoprotein</keyword>
<evidence type="ECO:0000313" key="10">
    <source>
        <dbReference type="EMBL" id="BAV94584.1"/>
    </source>
</evidence>
<dbReference type="InterPro" id="IPR004136">
    <property type="entry name" value="NMO"/>
</dbReference>
<dbReference type="OrthoDB" id="9778912at2"/>
<dbReference type="GO" id="GO:0009636">
    <property type="term" value="P:response to toxic substance"/>
    <property type="evidence" value="ECO:0007669"/>
    <property type="project" value="UniProtKB-KW"/>
</dbReference>
<dbReference type="Pfam" id="PF03060">
    <property type="entry name" value="NMO"/>
    <property type="match status" value="1"/>
</dbReference>
<dbReference type="GO" id="GO:0018580">
    <property type="term" value="F:nitronate monooxygenase activity"/>
    <property type="evidence" value="ECO:0007669"/>
    <property type="project" value="InterPro"/>
</dbReference>
<dbReference type="PANTHER" id="PTHR42747:SF3">
    <property type="entry name" value="NITRONATE MONOOXYGENASE-RELATED"/>
    <property type="match status" value="1"/>
</dbReference>
<evidence type="ECO:0000256" key="4">
    <source>
        <dbReference type="ARBA" id="ARBA00022630"/>
    </source>
</evidence>
<dbReference type="Proteomes" id="UP000243197">
    <property type="component" value="Chromosome"/>
</dbReference>
<evidence type="ECO:0000313" key="11">
    <source>
        <dbReference type="Proteomes" id="UP000243197"/>
    </source>
</evidence>
<keyword evidence="11" id="KW-1185">Reference proteome</keyword>
<evidence type="ECO:0000256" key="9">
    <source>
        <dbReference type="ARBA" id="ARBA00049401"/>
    </source>
</evidence>
<keyword evidence="3" id="KW-0216">Detoxification</keyword>
<comment type="catalytic activity">
    <reaction evidence="9">
        <text>3 propionate 3-nitronate + 3 O2 + H2O = 3 3-oxopropanoate + 2 nitrate + nitrite + H2O2 + 3 H(+)</text>
        <dbReference type="Rhea" id="RHEA:57332"/>
        <dbReference type="ChEBI" id="CHEBI:15377"/>
        <dbReference type="ChEBI" id="CHEBI:15378"/>
        <dbReference type="ChEBI" id="CHEBI:15379"/>
        <dbReference type="ChEBI" id="CHEBI:16240"/>
        <dbReference type="ChEBI" id="CHEBI:16301"/>
        <dbReference type="ChEBI" id="CHEBI:17632"/>
        <dbReference type="ChEBI" id="CHEBI:33190"/>
        <dbReference type="ChEBI" id="CHEBI:136067"/>
    </reaction>
</comment>
<comment type="similarity">
    <text evidence="2">Belongs to the nitronate monooxygenase family. NMO class I subfamily.</text>
</comment>
<dbReference type="GO" id="GO:0051213">
    <property type="term" value="F:dioxygenase activity"/>
    <property type="evidence" value="ECO:0007669"/>
    <property type="project" value="UniProtKB-KW"/>
</dbReference>
<reference evidence="10 11" key="1">
    <citation type="submission" date="2014-03" db="EMBL/GenBank/DDBJ databases">
        <title>complete genome sequence of Flavobacteriaceae bacterium JBKA-6.</title>
        <authorList>
            <person name="Takano T."/>
            <person name="Nakamura Y."/>
            <person name="Takuma S."/>
            <person name="Yasuike M."/>
            <person name="Matsuyama T."/>
            <person name="Sakai T."/>
            <person name="Fujiwara A."/>
            <person name="Kimoto K."/>
            <person name="Fukuda Y."/>
            <person name="Kondo H."/>
            <person name="Hirono I."/>
            <person name="Nakayasu C."/>
        </authorList>
    </citation>
    <scope>NUCLEOTIDE SEQUENCE [LARGE SCALE GENOMIC DNA]</scope>
    <source>
        <strain evidence="10 11">JBKA-6</strain>
    </source>
</reference>
<proteinExistence type="inferred from homology"/>
<evidence type="ECO:0000256" key="7">
    <source>
        <dbReference type="ARBA" id="ARBA00023033"/>
    </source>
</evidence>
<evidence type="ECO:0000256" key="2">
    <source>
        <dbReference type="ARBA" id="ARBA00009881"/>
    </source>
</evidence>
<name>A0A1J1EAP1_9FLAO</name>
<dbReference type="PANTHER" id="PTHR42747">
    <property type="entry name" value="NITRONATE MONOOXYGENASE-RELATED"/>
    <property type="match status" value="1"/>
</dbReference>
<evidence type="ECO:0000256" key="8">
    <source>
        <dbReference type="ARBA" id="ARBA00031155"/>
    </source>
</evidence>
<dbReference type="EMBL" id="AP014564">
    <property type="protein sequence ID" value="BAV94584.1"/>
    <property type="molecule type" value="Genomic_DNA"/>
</dbReference>
<dbReference type="SUPFAM" id="SSF51412">
    <property type="entry name" value="Inosine monophosphate dehydrogenase (IMPDH)"/>
    <property type="match status" value="1"/>
</dbReference>
<dbReference type="Gene3D" id="3.20.20.70">
    <property type="entry name" value="Aldolase class I"/>
    <property type="match status" value="1"/>
</dbReference>
<dbReference type="InterPro" id="IPR013785">
    <property type="entry name" value="Aldolase_TIM"/>
</dbReference>
<accession>A0A1J1EAP1</accession>
<comment type="cofactor">
    <cofactor evidence="1">
        <name>FMN</name>
        <dbReference type="ChEBI" id="CHEBI:58210"/>
    </cofactor>
</comment>